<gene>
    <name evidence="2" type="ORF">PVAG01_05268</name>
</gene>
<organism evidence="2 3">
    <name type="scientific">Phlyctema vagabunda</name>
    <dbReference type="NCBI Taxonomy" id="108571"/>
    <lineage>
        <taxon>Eukaryota</taxon>
        <taxon>Fungi</taxon>
        <taxon>Dikarya</taxon>
        <taxon>Ascomycota</taxon>
        <taxon>Pezizomycotina</taxon>
        <taxon>Leotiomycetes</taxon>
        <taxon>Helotiales</taxon>
        <taxon>Dermateaceae</taxon>
        <taxon>Phlyctema</taxon>
    </lineage>
</organism>
<dbReference type="Pfam" id="PF24864">
    <property type="entry name" value="DUF7730"/>
    <property type="match status" value="1"/>
</dbReference>
<evidence type="ECO:0000313" key="2">
    <source>
        <dbReference type="EMBL" id="KAL3423521.1"/>
    </source>
</evidence>
<evidence type="ECO:0000313" key="3">
    <source>
        <dbReference type="Proteomes" id="UP001629113"/>
    </source>
</evidence>
<proteinExistence type="predicted"/>
<name>A0ABR4PJK8_9HELO</name>
<sequence>MELPVEVAAEIANIDSKTYRLMGRARFLDLPAEIRLEIYGYLLTNRSPARNGRGGDIHAVQIVDSRERRENNYGPYMRYHEGHGDEHGPARAERNSAKYLHVALLQTCRKIADEGSDFLYSQNTFSINLARESFAPTYRLFRDNDFYLMNPIKNMFNGEQTRSYLAELSYVAFFRQIGVQNTNTIQHLQIFANDTEEYAIAMPLLTEVVKQHIPGLKTVVFYLAVKHEDERSYNRSEYVSYFTRTETAMDMDDSFDGSNFSEIQFNPDSPHRATGHFRPMYATLDEFSRNITSLDAFEYRGHWHFMKHDMNGQGFTSRWAMMATDRFEAQVKRRSHERAWRENLNVREKDYPTALNTRLLRWIDYDGEFLDDV</sequence>
<comment type="caution">
    <text evidence="2">The sequence shown here is derived from an EMBL/GenBank/DDBJ whole genome shotgun (WGS) entry which is preliminary data.</text>
</comment>
<dbReference type="PANTHER" id="PTHR42085:SF2">
    <property type="entry name" value="F-BOX DOMAIN-CONTAINING PROTEIN"/>
    <property type="match status" value="1"/>
</dbReference>
<reference evidence="2 3" key="1">
    <citation type="submission" date="2024-06" db="EMBL/GenBank/DDBJ databases">
        <title>Complete genome of Phlyctema vagabunda strain 19-DSS-EL-015.</title>
        <authorList>
            <person name="Fiorenzani C."/>
        </authorList>
    </citation>
    <scope>NUCLEOTIDE SEQUENCE [LARGE SCALE GENOMIC DNA]</scope>
    <source>
        <strain evidence="2 3">19-DSS-EL-015</strain>
    </source>
</reference>
<dbReference type="EMBL" id="JBFCZG010000004">
    <property type="protein sequence ID" value="KAL3423521.1"/>
    <property type="molecule type" value="Genomic_DNA"/>
</dbReference>
<dbReference type="PANTHER" id="PTHR42085">
    <property type="entry name" value="F-BOX DOMAIN-CONTAINING PROTEIN"/>
    <property type="match status" value="1"/>
</dbReference>
<evidence type="ECO:0000259" key="1">
    <source>
        <dbReference type="Pfam" id="PF24864"/>
    </source>
</evidence>
<accession>A0ABR4PJK8</accession>
<feature type="domain" description="DUF7730" evidence="1">
    <location>
        <begin position="26"/>
        <end position="131"/>
    </location>
</feature>
<dbReference type="Proteomes" id="UP001629113">
    <property type="component" value="Unassembled WGS sequence"/>
</dbReference>
<dbReference type="InterPro" id="IPR038883">
    <property type="entry name" value="AN11006-like"/>
</dbReference>
<dbReference type="InterPro" id="IPR056632">
    <property type="entry name" value="DUF7730"/>
</dbReference>
<keyword evidence="3" id="KW-1185">Reference proteome</keyword>
<protein>
    <recommendedName>
        <fullName evidence="1">DUF7730 domain-containing protein</fullName>
    </recommendedName>
</protein>